<feature type="transmembrane region" description="Helical" evidence="1">
    <location>
        <begin position="96"/>
        <end position="115"/>
    </location>
</feature>
<feature type="transmembrane region" description="Helical" evidence="1">
    <location>
        <begin position="127"/>
        <end position="148"/>
    </location>
</feature>
<reference evidence="2 3" key="1">
    <citation type="submission" date="2007-08" db="EMBL/GenBank/DDBJ databases">
        <title>Complete sequence of Thermotoga lettingae TMO.</title>
        <authorList>
            <consortium name="US DOE Joint Genome Institute"/>
            <person name="Copeland A."/>
            <person name="Lucas S."/>
            <person name="Lapidus A."/>
            <person name="Barry K."/>
            <person name="Glavina del Rio T."/>
            <person name="Dalin E."/>
            <person name="Tice H."/>
            <person name="Pitluck S."/>
            <person name="Foster B."/>
            <person name="Bruce D."/>
            <person name="Schmutz J."/>
            <person name="Larimer F."/>
            <person name="Land M."/>
            <person name="Hauser L."/>
            <person name="Kyrpides N."/>
            <person name="Mikhailova N."/>
            <person name="Nelson K."/>
            <person name="Gogarten J.P."/>
            <person name="Noll K."/>
            <person name="Richardson P."/>
        </authorList>
    </citation>
    <scope>NUCLEOTIDE SEQUENCE [LARGE SCALE GENOMIC DNA]</scope>
    <source>
        <strain evidence="3">ATCC BAA-301 / DSM 14385 / NBRC 107922 / TMO</strain>
    </source>
</reference>
<dbReference type="Proteomes" id="UP000002016">
    <property type="component" value="Chromosome"/>
</dbReference>
<dbReference type="AlphaFoldDB" id="A8F7K8"/>
<reference evidence="2 3" key="2">
    <citation type="journal article" date="2009" name="Proc. Natl. Acad. Sci. U.S.A.">
        <title>On the chimeric nature, thermophilic origin, and phylogenetic placement of the Thermotogales.</title>
        <authorList>
            <person name="Zhaxybayeva O."/>
            <person name="Swithers K.S."/>
            <person name="Lapierre P."/>
            <person name="Fournier G.P."/>
            <person name="Bickhart D.M."/>
            <person name="DeBoy R.T."/>
            <person name="Nelson K.E."/>
            <person name="Nesbo C.L."/>
            <person name="Doolittle W.F."/>
            <person name="Gogarten J.P."/>
            <person name="Noll K.M."/>
        </authorList>
    </citation>
    <scope>NUCLEOTIDE SEQUENCE [LARGE SCALE GENOMIC DNA]</scope>
    <source>
        <strain evidence="3">ATCC BAA-301 / DSM 14385 / NBRC 107922 / TMO</strain>
    </source>
</reference>
<feature type="transmembrane region" description="Helical" evidence="1">
    <location>
        <begin position="34"/>
        <end position="52"/>
    </location>
</feature>
<name>A8F7K8_PSELT</name>
<protein>
    <recommendedName>
        <fullName evidence="4">Ferric oxidoreductase domain-containing protein</fullName>
    </recommendedName>
</protein>
<accession>A8F7K8</accession>
<evidence type="ECO:0008006" key="4">
    <source>
        <dbReference type="Google" id="ProtNLM"/>
    </source>
</evidence>
<proteinExistence type="predicted"/>
<evidence type="ECO:0000313" key="2">
    <source>
        <dbReference type="EMBL" id="ABV34142.1"/>
    </source>
</evidence>
<sequence length="149" mass="18059">MKTCAIRYFLTLLIFSYHLNFCDRGKLCYMDYKIFAWISVVLLFYNFSLFPLRKIMRNVKGARKFLKIGSLLHKYTGLALIVTGFIHGYLALGIFIFHTGWILWFSIILLFAYYLLRKVLKRKWMYLHRYTDFLVLGWFFVHLFLPWLL</sequence>
<evidence type="ECO:0000256" key="1">
    <source>
        <dbReference type="SAM" id="Phobius"/>
    </source>
</evidence>
<keyword evidence="1" id="KW-1133">Transmembrane helix</keyword>
<keyword evidence="1" id="KW-0812">Transmembrane</keyword>
<feature type="transmembrane region" description="Helical" evidence="1">
    <location>
        <begin position="72"/>
        <end position="90"/>
    </location>
</feature>
<dbReference type="HOGENOM" id="CLU_1748087_0_0_0"/>
<dbReference type="KEGG" id="tle:Tlet_1588"/>
<keyword evidence="1" id="KW-0472">Membrane</keyword>
<evidence type="ECO:0000313" key="3">
    <source>
        <dbReference type="Proteomes" id="UP000002016"/>
    </source>
</evidence>
<organism evidence="2 3">
    <name type="scientific">Pseudothermotoga lettingae (strain ATCC BAA-301 / DSM 14385 / NBRC 107922 / TMO)</name>
    <name type="common">Thermotoga lettingae</name>
    <dbReference type="NCBI Taxonomy" id="416591"/>
    <lineage>
        <taxon>Bacteria</taxon>
        <taxon>Thermotogati</taxon>
        <taxon>Thermotogota</taxon>
        <taxon>Thermotogae</taxon>
        <taxon>Thermotogales</taxon>
        <taxon>Thermotogaceae</taxon>
        <taxon>Pseudothermotoga</taxon>
    </lineage>
</organism>
<dbReference type="EMBL" id="CP000812">
    <property type="protein sequence ID" value="ABV34142.1"/>
    <property type="molecule type" value="Genomic_DNA"/>
</dbReference>
<keyword evidence="3" id="KW-1185">Reference proteome</keyword>
<gene>
    <name evidence="2" type="ordered locus">Tlet_1588</name>
</gene>
<dbReference type="eggNOG" id="ENOG5033HB3">
    <property type="taxonomic scope" value="Bacteria"/>
</dbReference>